<keyword evidence="6" id="KW-0418">Kinase</keyword>
<dbReference type="InterPro" id="IPR004358">
    <property type="entry name" value="Sig_transdc_His_kin-like_C"/>
</dbReference>
<feature type="transmembrane region" description="Helical" evidence="8">
    <location>
        <begin position="188"/>
        <end position="206"/>
    </location>
</feature>
<comment type="caution">
    <text evidence="10">The sequence shown here is derived from an EMBL/GenBank/DDBJ whole genome shotgun (WGS) entry which is preliminary data.</text>
</comment>
<dbReference type="InterPro" id="IPR036097">
    <property type="entry name" value="HisK_dim/P_sf"/>
</dbReference>
<reference evidence="11" key="1">
    <citation type="journal article" date="2019" name="Int. J. Syst. Evol. Microbiol.">
        <title>The Global Catalogue of Microorganisms (GCM) 10K type strain sequencing project: providing services to taxonomists for standard genome sequencing and annotation.</title>
        <authorList>
            <consortium name="The Broad Institute Genomics Platform"/>
            <consortium name="The Broad Institute Genome Sequencing Center for Infectious Disease"/>
            <person name="Wu L."/>
            <person name="Ma J."/>
        </authorList>
    </citation>
    <scope>NUCLEOTIDE SEQUENCE [LARGE SCALE GENOMIC DNA]</scope>
    <source>
        <strain evidence="11">JCM 15577</strain>
    </source>
</reference>
<feature type="transmembrane region" description="Helical" evidence="8">
    <location>
        <begin position="92"/>
        <end position="111"/>
    </location>
</feature>
<dbReference type="Gene3D" id="3.30.565.10">
    <property type="entry name" value="Histidine kinase-like ATPase, C-terminal domain"/>
    <property type="match status" value="1"/>
</dbReference>
<keyword evidence="8" id="KW-0812">Transmembrane</keyword>
<dbReference type="PANTHER" id="PTHR43711">
    <property type="entry name" value="TWO-COMPONENT HISTIDINE KINASE"/>
    <property type="match status" value="1"/>
</dbReference>
<sequence>MASPSIAVRIRTSRPVARTIWILVLVALAAAAAIFFALTQSAPGGLAWWWPTAGIGVVATAATPLRWRWLTAIGVGLASGAGSWVADRPLLVIILGSVGMIAEAWIVATAVTSDGDRPRLGSLLEFGRFALGTVAGAALVAALLGVATEFGGGAFMGVFWAIFASHLSAVILLAPLGLVTLPGRHTRWVSSAVITLAMLAATAFAFWPGTPLAVPIIAVPLMAWAAVTSPTFYVVVQIVLVVGLTAQLTALGGGMFASPSVGLPTVTALQIFAIALSGMALAIAATQNDRLTLENKQSAISHLLHDAFRGSKSGFAILQDDGGGTYSVLEINAAAVVLLRDEFERNDSGKWILRDTALLRPWLERASYDVSESVDWEDVSPSNLPATITIDAVNRTGLNRVILLAIQDLRPLREAEREMERRLERERQVSRTFQALNQQKVDFVASVTHELRTPITSILGFAEELSEATSDPELREYVEVISRNATRLRGVVDDVLLVSKMSRTPAAVNAGSQLDAGEILRRSLTDATHSIRNRGIQVVTEIEDDLVVLGRENDLMRVFTNILTNAVKFSPEGGRIEVVAYRAEQRAVITITDQGEGISEEDLAHIFDRFYRSASSTQRGVPGTGLGLAIVKELLAGMGGQIELSRAAPVGTTAQITLALVTPRASAPDTTESGDSDT</sequence>
<dbReference type="PROSITE" id="PS50109">
    <property type="entry name" value="HIS_KIN"/>
    <property type="match status" value="1"/>
</dbReference>
<dbReference type="CDD" id="cd00075">
    <property type="entry name" value="HATPase"/>
    <property type="match status" value="1"/>
</dbReference>
<evidence type="ECO:0000256" key="4">
    <source>
        <dbReference type="ARBA" id="ARBA00022553"/>
    </source>
</evidence>
<evidence type="ECO:0000256" key="3">
    <source>
        <dbReference type="ARBA" id="ARBA00012438"/>
    </source>
</evidence>
<keyword evidence="4" id="KW-0597">Phosphoprotein</keyword>
<dbReference type="Proteomes" id="UP001501690">
    <property type="component" value="Unassembled WGS sequence"/>
</dbReference>
<evidence type="ECO:0000313" key="11">
    <source>
        <dbReference type="Proteomes" id="UP001501690"/>
    </source>
</evidence>
<dbReference type="CDD" id="cd00082">
    <property type="entry name" value="HisKA"/>
    <property type="match status" value="1"/>
</dbReference>
<evidence type="ECO:0000256" key="8">
    <source>
        <dbReference type="SAM" id="Phobius"/>
    </source>
</evidence>
<dbReference type="PRINTS" id="PR00344">
    <property type="entry name" value="BCTRLSENSOR"/>
</dbReference>
<comment type="subcellular location">
    <subcellularLocation>
        <location evidence="2">Cell membrane</location>
    </subcellularLocation>
</comment>
<name>A0ABP4UJ00_9MICO</name>
<evidence type="ECO:0000313" key="10">
    <source>
        <dbReference type="EMBL" id="GAA1706491.1"/>
    </source>
</evidence>
<proteinExistence type="predicted"/>
<feature type="domain" description="Histidine kinase" evidence="9">
    <location>
        <begin position="446"/>
        <end position="662"/>
    </location>
</feature>
<dbReference type="InterPro" id="IPR003661">
    <property type="entry name" value="HisK_dim/P_dom"/>
</dbReference>
<organism evidence="10 11">
    <name type="scientific">Microbacterium sediminicola</name>
    <dbReference type="NCBI Taxonomy" id="415210"/>
    <lineage>
        <taxon>Bacteria</taxon>
        <taxon>Bacillati</taxon>
        <taxon>Actinomycetota</taxon>
        <taxon>Actinomycetes</taxon>
        <taxon>Micrococcales</taxon>
        <taxon>Microbacteriaceae</taxon>
        <taxon>Microbacterium</taxon>
    </lineage>
</organism>
<dbReference type="InterPro" id="IPR005467">
    <property type="entry name" value="His_kinase_dom"/>
</dbReference>
<dbReference type="PANTHER" id="PTHR43711:SF28">
    <property type="entry name" value="SENSOR HISTIDINE KINASE YXDK"/>
    <property type="match status" value="1"/>
</dbReference>
<keyword evidence="5" id="KW-0808">Transferase</keyword>
<evidence type="ECO:0000256" key="5">
    <source>
        <dbReference type="ARBA" id="ARBA00022679"/>
    </source>
</evidence>
<dbReference type="Pfam" id="PF02518">
    <property type="entry name" value="HATPase_c"/>
    <property type="match status" value="1"/>
</dbReference>
<gene>
    <name evidence="10" type="ORF">GCM10009808_25630</name>
</gene>
<dbReference type="Pfam" id="PF00512">
    <property type="entry name" value="HisKA"/>
    <property type="match status" value="1"/>
</dbReference>
<dbReference type="RefSeq" id="WP_344073273.1">
    <property type="nucleotide sequence ID" value="NZ_BAAAPL010000002.1"/>
</dbReference>
<accession>A0ABP4UJ00</accession>
<dbReference type="SMART" id="SM00387">
    <property type="entry name" value="HATPase_c"/>
    <property type="match status" value="1"/>
</dbReference>
<evidence type="ECO:0000256" key="2">
    <source>
        <dbReference type="ARBA" id="ARBA00004236"/>
    </source>
</evidence>
<keyword evidence="8" id="KW-0472">Membrane</keyword>
<dbReference type="EMBL" id="BAAAPL010000002">
    <property type="protein sequence ID" value="GAA1706491.1"/>
    <property type="molecule type" value="Genomic_DNA"/>
</dbReference>
<dbReference type="SUPFAM" id="SSF47384">
    <property type="entry name" value="Homodimeric domain of signal transducing histidine kinase"/>
    <property type="match status" value="1"/>
</dbReference>
<dbReference type="SMART" id="SM00388">
    <property type="entry name" value="HisKA"/>
    <property type="match status" value="1"/>
</dbReference>
<evidence type="ECO:0000256" key="6">
    <source>
        <dbReference type="ARBA" id="ARBA00022777"/>
    </source>
</evidence>
<dbReference type="InterPro" id="IPR036890">
    <property type="entry name" value="HATPase_C_sf"/>
</dbReference>
<dbReference type="SUPFAM" id="SSF55874">
    <property type="entry name" value="ATPase domain of HSP90 chaperone/DNA topoisomerase II/histidine kinase"/>
    <property type="match status" value="1"/>
</dbReference>
<evidence type="ECO:0000256" key="1">
    <source>
        <dbReference type="ARBA" id="ARBA00000085"/>
    </source>
</evidence>
<feature type="transmembrane region" description="Helical" evidence="8">
    <location>
        <begin position="123"/>
        <end position="146"/>
    </location>
</feature>
<feature type="transmembrane region" description="Helical" evidence="8">
    <location>
        <begin position="158"/>
        <end position="181"/>
    </location>
</feature>
<evidence type="ECO:0000256" key="7">
    <source>
        <dbReference type="ARBA" id="ARBA00023012"/>
    </source>
</evidence>
<dbReference type="EC" id="2.7.13.3" evidence="3"/>
<evidence type="ECO:0000259" key="9">
    <source>
        <dbReference type="PROSITE" id="PS50109"/>
    </source>
</evidence>
<dbReference type="InterPro" id="IPR050736">
    <property type="entry name" value="Sensor_HK_Regulatory"/>
</dbReference>
<keyword evidence="7" id="KW-0902">Two-component regulatory system</keyword>
<dbReference type="Gene3D" id="1.10.287.130">
    <property type="match status" value="1"/>
</dbReference>
<protein>
    <recommendedName>
        <fullName evidence="3">histidine kinase</fullName>
        <ecNumber evidence="3">2.7.13.3</ecNumber>
    </recommendedName>
</protein>
<dbReference type="InterPro" id="IPR003594">
    <property type="entry name" value="HATPase_dom"/>
</dbReference>
<keyword evidence="11" id="KW-1185">Reference proteome</keyword>
<comment type="catalytic activity">
    <reaction evidence="1">
        <text>ATP + protein L-histidine = ADP + protein N-phospho-L-histidine.</text>
        <dbReference type="EC" id="2.7.13.3"/>
    </reaction>
</comment>
<keyword evidence="8" id="KW-1133">Transmembrane helix</keyword>
<feature type="transmembrane region" description="Helical" evidence="8">
    <location>
        <begin position="20"/>
        <end position="39"/>
    </location>
</feature>